<keyword evidence="2" id="KW-0195">Cyclin</keyword>
<name>A0A6A0GRW1_HYAAZ</name>
<dbReference type="InterPro" id="IPR013763">
    <property type="entry name" value="Cyclin-like_dom"/>
</dbReference>
<feature type="compositionally biased region" description="Low complexity" evidence="3">
    <location>
        <begin position="224"/>
        <end position="251"/>
    </location>
</feature>
<dbReference type="Pfam" id="PF08613">
    <property type="entry name" value="Cyclin"/>
    <property type="match status" value="1"/>
</dbReference>
<evidence type="ECO:0000313" key="5">
    <source>
        <dbReference type="EMBL" id="KAA0184133.1"/>
    </source>
</evidence>
<dbReference type="FunFam" id="1.10.472.10:FF:000011">
    <property type="entry name" value="Cyclin-Y isoform 1"/>
    <property type="match status" value="1"/>
</dbReference>
<feature type="compositionally biased region" description="Polar residues" evidence="3">
    <location>
        <begin position="305"/>
        <end position="316"/>
    </location>
</feature>
<dbReference type="CDD" id="cd20540">
    <property type="entry name" value="CYCLIN_CCNY_like"/>
    <property type="match status" value="1"/>
</dbReference>
<gene>
    <name evidence="5" type="ORF">HAZT_HAZT008212</name>
</gene>
<reference evidence="5" key="3">
    <citation type="submission" date="2019-06" db="EMBL/GenBank/DDBJ databases">
        <authorList>
            <person name="Poynton C."/>
            <person name="Hasenbein S."/>
            <person name="Benoit J.B."/>
            <person name="Sepulveda M.S."/>
            <person name="Poelchau M.F."/>
            <person name="Murali S.C."/>
            <person name="Chen S."/>
            <person name="Glastad K.M."/>
            <person name="Werren J.H."/>
            <person name="Vineis J.H."/>
            <person name="Bowen J.L."/>
            <person name="Friedrich M."/>
            <person name="Jones J."/>
            <person name="Robertson H.M."/>
            <person name="Feyereisen R."/>
            <person name="Mechler-Hickson A."/>
            <person name="Mathers N."/>
            <person name="Lee C.E."/>
            <person name="Colbourne J.K."/>
            <person name="Biales A."/>
            <person name="Johnston J.S."/>
            <person name="Wellborn G.A."/>
            <person name="Rosendale A.J."/>
            <person name="Cridge A.G."/>
            <person name="Munoz-Torres M.C."/>
            <person name="Bain P.A."/>
            <person name="Manny A.R."/>
            <person name="Major K.M."/>
            <person name="Lambert F.N."/>
            <person name="Vulpe C.D."/>
            <person name="Tuck P."/>
            <person name="Blalock B.J."/>
            <person name="Lin Y.-Y."/>
            <person name="Smith M.E."/>
            <person name="Ochoa-Acuna H."/>
            <person name="Chen M.-J.M."/>
            <person name="Childers C.P."/>
            <person name="Qu J."/>
            <person name="Dugan S."/>
            <person name="Lee S.L."/>
            <person name="Chao H."/>
            <person name="Dinh H."/>
            <person name="Han Y."/>
            <person name="Doddapaneni H."/>
            <person name="Worley K.C."/>
            <person name="Muzny D.M."/>
            <person name="Gibbs R.A."/>
            <person name="Richards S."/>
        </authorList>
    </citation>
    <scope>NUCLEOTIDE SEQUENCE</scope>
    <source>
        <strain evidence="5">HAZT.00-mixed</strain>
        <tissue evidence="5">Whole organism</tissue>
    </source>
</reference>
<dbReference type="PANTHER" id="PTHR14248">
    <property type="entry name" value="CYCLIN Y, ISOFORM A"/>
    <property type="match status" value="1"/>
</dbReference>
<dbReference type="AlphaFoldDB" id="A0A6A0GRW1"/>
<reference evidence="5" key="2">
    <citation type="journal article" date="2018" name="Environ. Sci. Technol.">
        <title>The Toxicogenome of Hyalella azteca: A Model for Sediment Ecotoxicology and Evolutionary Toxicology.</title>
        <authorList>
            <person name="Poynton H.C."/>
            <person name="Hasenbein S."/>
            <person name="Benoit J.B."/>
            <person name="Sepulveda M.S."/>
            <person name="Poelchau M.F."/>
            <person name="Hughes D.S.T."/>
            <person name="Murali S.C."/>
            <person name="Chen S."/>
            <person name="Glastad K.M."/>
            <person name="Goodisman M.A.D."/>
            <person name="Werren J.H."/>
            <person name="Vineis J.H."/>
            <person name="Bowen J.L."/>
            <person name="Friedrich M."/>
            <person name="Jones J."/>
            <person name="Robertson H.M."/>
            <person name="Feyereisen R."/>
            <person name="Mechler-Hickson A."/>
            <person name="Mathers N."/>
            <person name="Lee C.E."/>
            <person name="Colbourne J.K."/>
            <person name="Biales A."/>
            <person name="Johnston J.S."/>
            <person name="Wellborn G.A."/>
            <person name="Rosendale A.J."/>
            <person name="Cridge A.G."/>
            <person name="Munoz-Torres M.C."/>
            <person name="Bain P.A."/>
            <person name="Manny A.R."/>
            <person name="Major K.M."/>
            <person name="Lambert F.N."/>
            <person name="Vulpe C.D."/>
            <person name="Tuck P."/>
            <person name="Blalock B.J."/>
            <person name="Lin Y.Y."/>
            <person name="Smith M.E."/>
            <person name="Ochoa-Acuna H."/>
            <person name="Chen M.M."/>
            <person name="Childers C.P."/>
            <person name="Qu J."/>
            <person name="Dugan S."/>
            <person name="Lee S.L."/>
            <person name="Chao H."/>
            <person name="Dinh H."/>
            <person name="Han Y."/>
            <person name="Doddapaneni H."/>
            <person name="Worley K.C."/>
            <person name="Muzny D.M."/>
            <person name="Gibbs R.A."/>
            <person name="Richards S."/>
        </authorList>
    </citation>
    <scope>NUCLEOTIDE SEQUENCE</scope>
    <source>
        <strain evidence="5">HAZT.00-mixed</strain>
        <tissue evidence="5">Whole organism</tissue>
    </source>
</reference>
<dbReference type="OrthoDB" id="10250320at2759"/>
<dbReference type="GO" id="GO:0019901">
    <property type="term" value="F:protein kinase binding"/>
    <property type="evidence" value="ECO:0007669"/>
    <property type="project" value="InterPro"/>
</dbReference>
<feature type="domain" description="Cyclin-like" evidence="4">
    <location>
        <begin position="453"/>
        <end position="538"/>
    </location>
</feature>
<accession>A0A6A0GRW1</accession>
<dbReference type="SUPFAM" id="SSF47954">
    <property type="entry name" value="Cyclin-like"/>
    <property type="match status" value="1"/>
</dbReference>
<sequence length="625" mass="68775">MNSMHILGVLYEPHVPSISELNEQLNKLTAAELKFVSGGNHRHSWYLSTDSDASNYSSIQSTLRRPDKNSLNSLAKTSSELLPNSNGQKGPVLVSPYQVSNVLSLNPGPADGGGRVGSFSTQLPERQLSHIPPIPVMLDACNDLEKSSMPDVKDACQVNYSDTATANKQSAAPKAPVRSRPRSKGPQIKPLLRTLSETLGFRSTSAAYSDVKTHPDYLPTSKNTTNVLTLPSLTSSSFTSPRPEPSSSSTTFGATPSSLCASLGSRPPPVPAPTTRAPPVTIQTNGSGIVDGRNGGGGDTRVNAGDTSSSVGEDGTTTNIQHISEREHDDLDQDPSLHPTAGPLFLSKARRAQHSQFTFTNFMQIIKYNILDNCRTLKKSSSCSTIYLDDSTVSQPNLKNTIKCVALAIYYHIRNTTGTRTLDIFDEKLHPLTKDGVHPDYDKHIPEHRHIYKFVRTLFNAAQLTAECAIITLVYLERLLTYAELDMTPGGWKRIVLGAIILASKVWDDQAVWNVDYCQILRDISVDDMNELERQYLVMIQFNINVPASVYAKYYFSLRTLAEENDLSFPAEPLSKERAHKLEALSRDFEDRYAAQIHDSASLGKRWNSLDNVNANNRRSVAILS</sequence>
<evidence type="ECO:0000259" key="4">
    <source>
        <dbReference type="SMART" id="SM00385"/>
    </source>
</evidence>
<dbReference type="Proteomes" id="UP000711488">
    <property type="component" value="Unassembled WGS sequence"/>
</dbReference>
<evidence type="ECO:0000256" key="3">
    <source>
        <dbReference type="SAM" id="MobiDB-lite"/>
    </source>
</evidence>
<comment type="similarity">
    <text evidence="1">Belongs to the cyclin family. Cyclin Y subfamily.</text>
</comment>
<reference evidence="5" key="1">
    <citation type="submission" date="2014-08" db="EMBL/GenBank/DDBJ databases">
        <authorList>
            <person name="Murali S."/>
            <person name="Richards S."/>
            <person name="Bandaranaike D."/>
            <person name="Bellair M."/>
            <person name="Blankenburg K."/>
            <person name="Chao H."/>
            <person name="Dinh H."/>
            <person name="Doddapaneni H."/>
            <person name="Dugan-Rocha S."/>
            <person name="Elkadiri S."/>
            <person name="Gnanaolivu R."/>
            <person name="Hughes D."/>
            <person name="Lee S."/>
            <person name="Li M."/>
            <person name="Ming W."/>
            <person name="Munidasa M."/>
            <person name="Muniz J."/>
            <person name="Nguyen L."/>
            <person name="Osuji N."/>
            <person name="Pu L.-L."/>
            <person name="Puazo M."/>
            <person name="Skinner E."/>
            <person name="Qu C."/>
            <person name="Quiroz J."/>
            <person name="Raj R."/>
            <person name="Weissenberger G."/>
            <person name="Xin Y."/>
            <person name="Zou X."/>
            <person name="Han Y."/>
            <person name="Worley K."/>
            <person name="Muzny D."/>
            <person name="Gibbs R."/>
        </authorList>
    </citation>
    <scope>NUCLEOTIDE SEQUENCE</scope>
    <source>
        <strain evidence="5">HAZT.00-mixed</strain>
        <tissue evidence="5">Whole organism</tissue>
    </source>
</reference>
<feature type="region of interest" description="Disordered" evidence="3">
    <location>
        <begin position="164"/>
        <end position="187"/>
    </location>
</feature>
<protein>
    <recommendedName>
        <fullName evidence="4">Cyclin-like domain-containing protein</fullName>
    </recommendedName>
</protein>
<feature type="compositionally biased region" description="Low complexity" evidence="3">
    <location>
        <begin position="273"/>
        <end position="292"/>
    </location>
</feature>
<dbReference type="EMBL" id="JQDR03017186">
    <property type="protein sequence ID" value="KAA0184133.1"/>
    <property type="molecule type" value="Genomic_DNA"/>
</dbReference>
<evidence type="ECO:0000256" key="1">
    <source>
        <dbReference type="ARBA" id="ARBA00005463"/>
    </source>
</evidence>
<dbReference type="Gene3D" id="1.10.472.10">
    <property type="entry name" value="Cyclin-like"/>
    <property type="match status" value="1"/>
</dbReference>
<proteinExistence type="inferred from homology"/>
<feature type="region of interest" description="Disordered" evidence="3">
    <location>
        <begin position="220"/>
        <end position="316"/>
    </location>
</feature>
<dbReference type="SMART" id="SM00385">
    <property type="entry name" value="CYCLIN"/>
    <property type="match status" value="1"/>
</dbReference>
<organism evidence="5">
    <name type="scientific">Hyalella azteca</name>
    <name type="common">Amphipod</name>
    <dbReference type="NCBI Taxonomy" id="294128"/>
    <lineage>
        <taxon>Eukaryota</taxon>
        <taxon>Metazoa</taxon>
        <taxon>Ecdysozoa</taxon>
        <taxon>Arthropoda</taxon>
        <taxon>Crustacea</taxon>
        <taxon>Multicrustacea</taxon>
        <taxon>Malacostraca</taxon>
        <taxon>Eumalacostraca</taxon>
        <taxon>Peracarida</taxon>
        <taxon>Amphipoda</taxon>
        <taxon>Senticaudata</taxon>
        <taxon>Talitrida</taxon>
        <taxon>Talitroidea</taxon>
        <taxon>Hyalellidae</taxon>
        <taxon>Hyalella</taxon>
    </lineage>
</organism>
<dbReference type="InterPro" id="IPR013922">
    <property type="entry name" value="Cyclin_PHO80-like"/>
</dbReference>
<evidence type="ECO:0000256" key="2">
    <source>
        <dbReference type="ARBA" id="ARBA00023127"/>
    </source>
</evidence>
<dbReference type="InterPro" id="IPR036915">
    <property type="entry name" value="Cyclin-like_sf"/>
</dbReference>
<comment type="caution">
    <text evidence="5">The sequence shown here is derived from an EMBL/GenBank/DDBJ whole genome shotgun (WGS) entry which is preliminary data.</text>
</comment>